<dbReference type="Proteomes" id="UP000011064">
    <property type="component" value="Unassembled WGS sequence"/>
</dbReference>
<evidence type="ECO:0000313" key="2">
    <source>
        <dbReference type="EMBL" id="ELR07288.1"/>
    </source>
</evidence>
<dbReference type="VEuPathDB" id="FungiDB:GMDG_08359"/>
<dbReference type="AlphaFoldDB" id="L8G3P9"/>
<feature type="compositionally biased region" description="Pro residues" evidence="1">
    <location>
        <begin position="129"/>
        <end position="138"/>
    </location>
</feature>
<dbReference type="STRING" id="658429.L8G3P9"/>
<name>L8G3P9_PSED2</name>
<feature type="region of interest" description="Disordered" evidence="1">
    <location>
        <begin position="70"/>
        <end position="155"/>
    </location>
</feature>
<dbReference type="HOGENOM" id="CLU_1696277_0_0_1"/>
<proteinExistence type="predicted"/>
<evidence type="ECO:0000313" key="3">
    <source>
        <dbReference type="Proteomes" id="UP000011064"/>
    </source>
</evidence>
<reference evidence="3" key="1">
    <citation type="submission" date="2010-09" db="EMBL/GenBank/DDBJ databases">
        <title>The genome sequence of Geomyces destructans 20631-21.</title>
        <authorList>
            <consortium name="The Broad Institute Genome Sequencing Platform"/>
            <person name="Cuomo C.A."/>
            <person name="Blehert D.S."/>
            <person name="Lorch J.M."/>
            <person name="Young S.K."/>
            <person name="Zeng Q."/>
            <person name="Gargeya S."/>
            <person name="Fitzgerald M."/>
            <person name="Haas B."/>
            <person name="Abouelleil A."/>
            <person name="Alvarado L."/>
            <person name="Arachchi H.M."/>
            <person name="Berlin A."/>
            <person name="Brown A."/>
            <person name="Chapman S.B."/>
            <person name="Chen Z."/>
            <person name="Dunbar C."/>
            <person name="Freedman E."/>
            <person name="Gearin G."/>
            <person name="Gellesch M."/>
            <person name="Goldberg J."/>
            <person name="Griggs A."/>
            <person name="Gujja S."/>
            <person name="Heiman D."/>
            <person name="Howarth C."/>
            <person name="Larson L."/>
            <person name="Lui A."/>
            <person name="MacDonald P.J.P."/>
            <person name="Montmayeur A."/>
            <person name="Murphy C."/>
            <person name="Neiman D."/>
            <person name="Pearson M."/>
            <person name="Priest M."/>
            <person name="Roberts A."/>
            <person name="Saif S."/>
            <person name="Shea T."/>
            <person name="Shenoy N."/>
            <person name="Sisk P."/>
            <person name="Stolte C."/>
            <person name="Sykes S."/>
            <person name="Wortman J."/>
            <person name="Nusbaum C."/>
            <person name="Birren B."/>
        </authorList>
    </citation>
    <scope>NUCLEOTIDE SEQUENCE [LARGE SCALE GENOMIC DNA]</scope>
    <source>
        <strain evidence="3">ATCC MYA-4855 / 20631-21</strain>
    </source>
</reference>
<accession>L8G3P9</accession>
<evidence type="ECO:0000256" key="1">
    <source>
        <dbReference type="SAM" id="MobiDB-lite"/>
    </source>
</evidence>
<protein>
    <recommendedName>
        <fullName evidence="4">Aminoglycoside phosphotransferase domain-containing protein</fullName>
    </recommendedName>
</protein>
<gene>
    <name evidence="2" type="ORF">GMDG_08359</name>
</gene>
<keyword evidence="3" id="KW-1185">Reference proteome</keyword>
<organism evidence="2 3">
    <name type="scientific">Pseudogymnoascus destructans (strain ATCC MYA-4855 / 20631-21)</name>
    <name type="common">Bat white-nose syndrome fungus</name>
    <name type="synonym">Geomyces destructans</name>
    <dbReference type="NCBI Taxonomy" id="658429"/>
    <lineage>
        <taxon>Eukaryota</taxon>
        <taxon>Fungi</taxon>
        <taxon>Dikarya</taxon>
        <taxon>Ascomycota</taxon>
        <taxon>Pezizomycotina</taxon>
        <taxon>Leotiomycetes</taxon>
        <taxon>Thelebolales</taxon>
        <taxon>Thelebolaceae</taxon>
        <taxon>Pseudogymnoascus</taxon>
    </lineage>
</organism>
<dbReference type="EMBL" id="GL573517">
    <property type="protein sequence ID" value="ELR07288.1"/>
    <property type="molecule type" value="Genomic_DNA"/>
</dbReference>
<feature type="compositionally biased region" description="Basic residues" evidence="1">
    <location>
        <begin position="93"/>
        <end position="109"/>
    </location>
</feature>
<sequence>MPIKEGYNAFYRLEYKDGSSTGMRIPCNGIVKFPKEKTRYEVAMMKYVAANTTIPVPKIYGRGTAEKNPTGLGPFIPLRPNGQHHPPALHPHLPPHRLPRPRLQRHHLGFRSPHNNEHEQPHRAHQHPPLHPPHPPILRPSRHAPHAADIPAQRR</sequence>
<evidence type="ECO:0008006" key="4">
    <source>
        <dbReference type="Google" id="ProtNLM"/>
    </source>
</evidence>
<dbReference type="InParanoid" id="L8G3P9"/>